<dbReference type="GO" id="GO:0034501">
    <property type="term" value="P:protein localization to kinetochore"/>
    <property type="evidence" value="ECO:0007669"/>
    <property type="project" value="InterPro"/>
</dbReference>
<keyword evidence="1" id="KW-0175">Coiled coil</keyword>
<evidence type="ECO:0000313" key="4">
    <source>
        <dbReference type="EMBL" id="TRY81502.1"/>
    </source>
</evidence>
<feature type="domain" description="Knl1 C-terminal RWD" evidence="3">
    <location>
        <begin position="1668"/>
        <end position="1800"/>
    </location>
</feature>
<name>A0A553PUY6_9TELE</name>
<feature type="compositionally biased region" description="Polar residues" evidence="2">
    <location>
        <begin position="1404"/>
        <end position="1414"/>
    </location>
</feature>
<dbReference type="OrthoDB" id="6132334at2759"/>
<dbReference type="EMBL" id="SRMA01026621">
    <property type="protein sequence ID" value="TRY81502.1"/>
    <property type="molecule type" value="Genomic_DNA"/>
</dbReference>
<accession>A0A553PUY6</accession>
<dbReference type="InterPro" id="IPR040850">
    <property type="entry name" value="Knl1_RWD_C"/>
</dbReference>
<evidence type="ECO:0000256" key="1">
    <source>
        <dbReference type="SAM" id="Coils"/>
    </source>
</evidence>
<proteinExistence type="predicted"/>
<dbReference type="STRING" id="623744.A0A553PUY6"/>
<evidence type="ECO:0000256" key="2">
    <source>
        <dbReference type="SAM" id="MobiDB-lite"/>
    </source>
</evidence>
<protein>
    <recommendedName>
        <fullName evidence="3">Knl1 C-terminal RWD domain-containing protein</fullName>
    </recommendedName>
</protein>
<feature type="coiled-coil region" evidence="1">
    <location>
        <begin position="1626"/>
        <end position="1716"/>
    </location>
</feature>
<gene>
    <name evidence="4" type="ORF">DNTS_009912</name>
</gene>
<evidence type="ECO:0000259" key="3">
    <source>
        <dbReference type="Pfam" id="PF18210"/>
    </source>
</evidence>
<feature type="region of interest" description="Disordered" evidence="2">
    <location>
        <begin position="147"/>
        <end position="172"/>
    </location>
</feature>
<comment type="caution">
    <text evidence="4">The sequence shown here is derived from an EMBL/GenBank/DDBJ whole genome shotgun (WGS) entry which is preliminary data.</text>
</comment>
<reference evidence="4 5" key="1">
    <citation type="journal article" date="2019" name="Sci. Data">
        <title>Hybrid genome assembly and annotation of Danionella translucida.</title>
        <authorList>
            <person name="Kadobianskyi M."/>
            <person name="Schulze L."/>
            <person name="Schuelke M."/>
            <person name="Judkewitz B."/>
        </authorList>
    </citation>
    <scope>NUCLEOTIDE SEQUENCE [LARGE SCALE GENOMIC DNA]</scope>
    <source>
        <strain evidence="4 5">Bolton</strain>
    </source>
</reference>
<sequence>MYDIVYSAKYIVICIEDGAAELRILKTSRASMKVVGVEQEQQKEETAKPVEKKRNSRRVSFATTNNVRVFTKTFNFNDGSHQFKGFEALLNTPLYLSQHKENFFSDPVFEDDCVDRTVLLGDDTGYMDMTQSNTITIHKDYESNELLSSEPAQSSCLKRLQSEEDAEMKNPSTHSDFLAFLTSLNLPTGNTAKLRKTENQPGNIFHPDNTNICETDKENHIPCFFNKPHPDGKVDPQQPKGLQCRGSSVSLVEGAGTKKIIAPTTNPTILVECKETSPAQSSTSSACENVGGAHEIVTTVLDPEDMEFTLNQTAGVSVDFPGNIPQNAKAAVKANRSHCFPEHDTMEITRGFNVSMQNKDHTMSRREQAQPPVPKIRRMSRTDQTTDEDIKGNFSIGQATRFDAMENKGAPFEEMKNALFCNDMDMTLCHTFVQDAQQSNTNDPVTNSKNAFCSSDMAAMLTLSEPRKLSLTQTPHCSNIERKDAALDAKLETKNKPFRNPRNSLALVSVSRTVREDEVTETIKEDSLCPTSNFGKMPSCSFVSDDGKIDQKPSRSLDTNSDDVSHCGILEAKTPIKSKPFSHLRNSLPLVSVSRALADAGDTRTLDEEAQYASLDEMEMTQCQTIVLEAKPPITSKPFSNLRNSLPLVPVFRAVEDAGDTRTMEEEARHASLDEMEMTQCQTIVLEAKPPIKNKPFSNLRNSLPLVSVSRAVEDAGDTRTMEEEARHASLDEMEMTRCQTIVLEAKPPIKNMLFSNLRNSLPLVSVSRAVEDAGDTRTMEEEAQHESLDEMEMTQCQTIVLEAKPPIKNKPFSNLRSSLALVSRAVKDEETRVMEDEEAQPASSDKMEITPCQTILETKQVSGDKSLSIPGKNWPYTSVSRTSTRIPASYTSTQFNDSDCMDLTCQASTFAETSQRVSDEMEFTACTTIPTLIHFRRDLNGTRQSAISADQTINLVLPMEFTGTVVMEPEKCKREIPFNRIGNSPNVESTFSCPDGMEITQPQTGNILLNTFSNEAKMACKKNKLPAAESCLKLCQPSTSNLLIPSEDDDIEQCASTSLTRGTVSNEEGNEVNEAAKSAASHGFHSNTAFDLDGKASKFNNTGTIFCRPPEEHVDMNCQTAMSRKVLPTDEDNKVLTTDFSMELSGSFKHREESDTKTFNHQEVVRELSSNEEKTINSKCSLNESFADSIKENIENAKAWRRSLAEFQIQLHNMSQKIQQEQTEMIGSKTAPLPLGTVPDSSATMEQCETGIFKETASIVTPVIKKQNNSIQNEKPTPFSLKKKSFSSRMSLCGIVPKLTKRATTVTTNKTVTLSTNDVQCLQLEKHFVIDEQNSMYETFNIHDEKLPEMSSEEDLSGILENCPISVQEQDDSFLVPTKEHFQDGVSESATCKSPQAEEETHTTNPTKGSHVSDTGPDCHEEAVKWEGNFIRHTAQDSQPKAAEDTGVSESSLRCSQFDSHMDTELDDVLILKKKLDDGCITVNEFFTYVGINFMFHRPRPSSLPEIHRARETRNLEDLLREKYIHLPNQRVYEQDCKNLTEMVERLKEQMSVREKSLRSVNKALQHELRTLSEEHLKSFRSKLRERRVYFGKRSKALSHEMKGVLYSELIKTTQNAKLSLVSKIEETNETMEDLDGCINDLEAELASIEAKITGDCFNITETAPALKAKKEDLHRLNSAITDKEREIGELGINLKALRSQEEKLKAESSNLNGRLATFNSLNEWRLDMSNEKGALFTFLHKTIHLQVNLKEPAAKEWISDDLEQNMEVCFQLLLNVNQSECHASMVHHLIALNIQPQQIQWAQRVRVVFSSLKAFKKFELSLAIPPDYPFGVLQLQDFKSHTGETRVCQIEDIITSVEPAKNYLTKILKKIHDEVLL</sequence>
<organism evidence="4 5">
    <name type="scientific">Danionella cerebrum</name>
    <dbReference type="NCBI Taxonomy" id="2873325"/>
    <lineage>
        <taxon>Eukaryota</taxon>
        <taxon>Metazoa</taxon>
        <taxon>Chordata</taxon>
        <taxon>Craniata</taxon>
        <taxon>Vertebrata</taxon>
        <taxon>Euteleostomi</taxon>
        <taxon>Actinopterygii</taxon>
        <taxon>Neopterygii</taxon>
        <taxon>Teleostei</taxon>
        <taxon>Ostariophysi</taxon>
        <taxon>Cypriniformes</taxon>
        <taxon>Danionidae</taxon>
        <taxon>Danioninae</taxon>
        <taxon>Danionella</taxon>
    </lineage>
</organism>
<dbReference type="GO" id="GO:0051301">
    <property type="term" value="P:cell division"/>
    <property type="evidence" value="ECO:0007669"/>
    <property type="project" value="InterPro"/>
</dbReference>
<dbReference type="GO" id="GO:0005634">
    <property type="term" value="C:nucleus"/>
    <property type="evidence" value="ECO:0007669"/>
    <property type="project" value="TreeGrafter"/>
</dbReference>
<dbReference type="InterPro" id="IPR037388">
    <property type="entry name" value="Blinkin"/>
</dbReference>
<dbReference type="CDD" id="cd21853">
    <property type="entry name" value="KNL1_NTD"/>
    <property type="match status" value="1"/>
</dbReference>
<keyword evidence="5" id="KW-1185">Reference proteome</keyword>
<feature type="compositionally biased region" description="Polar residues" evidence="2">
    <location>
        <begin position="147"/>
        <end position="156"/>
    </location>
</feature>
<evidence type="ECO:0000313" key="5">
    <source>
        <dbReference type="Proteomes" id="UP000316079"/>
    </source>
</evidence>
<dbReference type="InterPro" id="IPR043651">
    <property type="entry name" value="KNL1_MELT_rpt"/>
</dbReference>
<dbReference type="Pfam" id="PF18210">
    <property type="entry name" value="Knl1_RWD_C"/>
    <property type="match status" value="1"/>
</dbReference>
<dbReference type="Proteomes" id="UP000316079">
    <property type="component" value="Unassembled WGS sequence"/>
</dbReference>
<dbReference type="GO" id="GO:0008608">
    <property type="term" value="P:attachment of spindle microtubules to kinetochore"/>
    <property type="evidence" value="ECO:0007669"/>
    <property type="project" value="InterPro"/>
</dbReference>
<feature type="region of interest" description="Disordered" evidence="2">
    <location>
        <begin position="1386"/>
        <end position="1417"/>
    </location>
</feature>
<dbReference type="PANTHER" id="PTHR16520:SF3">
    <property type="entry name" value="KINETOCHORE SCAFFOLD 1"/>
    <property type="match status" value="1"/>
</dbReference>
<feature type="coiled-coil region" evidence="1">
    <location>
        <begin position="1531"/>
        <end position="1576"/>
    </location>
</feature>
<dbReference type="PANTHER" id="PTHR16520">
    <property type="entry name" value="KINETOCHORE SCAFFOLD 1"/>
    <property type="match status" value="1"/>
</dbReference>
<dbReference type="Pfam" id="PF19221">
    <property type="entry name" value="MELT"/>
    <property type="match status" value="6"/>
</dbReference>